<feature type="domain" description="Methyltransferase" evidence="1">
    <location>
        <begin position="59"/>
        <end position="142"/>
    </location>
</feature>
<keyword evidence="2" id="KW-0489">Methyltransferase</keyword>
<dbReference type="CDD" id="cd02440">
    <property type="entry name" value="AdoMet_MTases"/>
    <property type="match status" value="1"/>
</dbReference>
<dbReference type="SUPFAM" id="SSF53335">
    <property type="entry name" value="S-adenosyl-L-methionine-dependent methyltransferases"/>
    <property type="match status" value="1"/>
</dbReference>
<evidence type="ECO:0000313" key="2">
    <source>
        <dbReference type="EMBL" id="KAA1375946.1"/>
    </source>
</evidence>
<dbReference type="EMBL" id="SDPP02000003">
    <property type="protein sequence ID" value="KAA1375946.1"/>
    <property type="molecule type" value="Genomic_DNA"/>
</dbReference>
<dbReference type="InterPro" id="IPR041698">
    <property type="entry name" value="Methyltransf_25"/>
</dbReference>
<dbReference type="Proteomes" id="UP001515100">
    <property type="component" value="Unassembled WGS sequence"/>
</dbReference>
<dbReference type="OrthoDB" id="9786503at2"/>
<dbReference type="GO" id="GO:0032259">
    <property type="term" value="P:methylation"/>
    <property type="evidence" value="ECO:0007669"/>
    <property type="project" value="UniProtKB-KW"/>
</dbReference>
<protein>
    <submittedName>
        <fullName evidence="2">Methyltransferase domain-containing protein</fullName>
    </submittedName>
</protein>
<dbReference type="GO" id="GO:0008168">
    <property type="term" value="F:methyltransferase activity"/>
    <property type="evidence" value="ECO:0007669"/>
    <property type="project" value="UniProtKB-KW"/>
</dbReference>
<keyword evidence="3" id="KW-1185">Reference proteome</keyword>
<dbReference type="InterPro" id="IPR029063">
    <property type="entry name" value="SAM-dependent_MTases_sf"/>
</dbReference>
<gene>
    <name evidence="2" type="ORF">ESP62_010795</name>
</gene>
<dbReference type="AlphaFoldDB" id="A0A641AJV0"/>
<evidence type="ECO:0000259" key="1">
    <source>
        <dbReference type="Pfam" id="PF13649"/>
    </source>
</evidence>
<dbReference type="Gene3D" id="3.40.50.150">
    <property type="entry name" value="Vaccinia Virus protein VP39"/>
    <property type="match status" value="1"/>
</dbReference>
<evidence type="ECO:0000313" key="3">
    <source>
        <dbReference type="Proteomes" id="UP001515100"/>
    </source>
</evidence>
<proteinExistence type="predicted"/>
<name>A0A641AJV0_9ACTN</name>
<keyword evidence="2" id="KW-0808">Transferase</keyword>
<reference evidence="2" key="1">
    <citation type="submission" date="2019-09" db="EMBL/GenBank/DDBJ databases">
        <authorList>
            <person name="Li J."/>
        </authorList>
    </citation>
    <scope>NUCLEOTIDE SEQUENCE [LARGE SCALE GENOMIC DNA]</scope>
    <source>
        <strain evidence="2">NRBC 14897</strain>
    </source>
</reference>
<organism evidence="2 3">
    <name type="scientific">Aeromicrobium fastidiosum</name>
    <dbReference type="NCBI Taxonomy" id="52699"/>
    <lineage>
        <taxon>Bacteria</taxon>
        <taxon>Bacillati</taxon>
        <taxon>Actinomycetota</taxon>
        <taxon>Actinomycetes</taxon>
        <taxon>Propionibacteriales</taxon>
        <taxon>Nocardioidaceae</taxon>
        <taxon>Aeromicrobium</taxon>
    </lineage>
</organism>
<accession>A0A641AJV0</accession>
<dbReference type="Pfam" id="PF13649">
    <property type="entry name" value="Methyltransf_25"/>
    <property type="match status" value="1"/>
</dbReference>
<sequence>MRASCLQARLTRWRALADWQIATSRPYGELYDRIDDVWGSTPGRLMSGVLGLSMKGHAVDLGCGEGRNTFAMVAQGFTVLAVDCDPVAIQRLDQRRTDLVRSDSVVSMCSKSSVVYGMTHFQIVLAYGLLHCLDDAELDDLLVFCGKQAPGTVFAGSALTSELPIPNGHGTVDLYLRSANSYRQALTRNFDVAYWETGTITESHEPVVGRHTHSSAWFIARVR</sequence>
<comment type="caution">
    <text evidence="2">The sequence shown here is derived from an EMBL/GenBank/DDBJ whole genome shotgun (WGS) entry which is preliminary data.</text>
</comment>